<reference evidence="5 6" key="1">
    <citation type="submission" date="2020-04" db="EMBL/GenBank/DDBJ databases">
        <title>Novel species.</title>
        <authorList>
            <person name="Teo W.F.A."/>
            <person name="Lipun K."/>
            <person name="Srisuk N."/>
            <person name="Duangmal K."/>
        </authorList>
    </citation>
    <scope>NUCLEOTIDE SEQUENCE [LARGE SCALE GENOMIC DNA]</scope>
    <source>
        <strain evidence="5 6">K13G38</strain>
    </source>
</reference>
<evidence type="ECO:0000256" key="3">
    <source>
        <dbReference type="ARBA" id="ARBA00022842"/>
    </source>
</evidence>
<sequence>MIARSWLFCPGERTDRLAKAVGVADVAVADLEDAVHAERKDAARTAVTEALRADPAAARRTWVRINNDGVHTRADLDALAGLEFAGIVVPKASAESMREVAARSSVPLLALVETAAGLWDAAKIAAGERVVTVTLGEYDLAVELGVARPDVDDEPLAWARSRVVAAAAAAGCAPPPAPVSSVIEDTGRYRADTGRLGRFGFFGRMCIHPRQVEVVHEVLRPGDEEVAAASSVVRAAEDAERTGATVLIVDGRLVDPPVVHHAHRILALAERG</sequence>
<evidence type="ECO:0000259" key="4">
    <source>
        <dbReference type="Pfam" id="PF03328"/>
    </source>
</evidence>
<dbReference type="EMBL" id="JAAXLS010000028">
    <property type="protein sequence ID" value="NKQ56871.1"/>
    <property type="molecule type" value="Genomic_DNA"/>
</dbReference>
<name>A0ABX1JAT6_9PSEU</name>
<protein>
    <submittedName>
        <fullName evidence="5">CoA ester lyase</fullName>
    </submittedName>
</protein>
<dbReference type="PANTHER" id="PTHR32308">
    <property type="entry name" value="LYASE BETA SUBUNIT, PUTATIVE (AFU_ORTHOLOGUE AFUA_4G13030)-RELATED"/>
    <property type="match status" value="1"/>
</dbReference>
<dbReference type="PANTHER" id="PTHR32308:SF0">
    <property type="entry name" value="HPCH_HPAI ALDOLASE_CITRATE LYASE DOMAIN-CONTAINING PROTEIN"/>
    <property type="match status" value="1"/>
</dbReference>
<keyword evidence="2" id="KW-0479">Metal-binding</keyword>
<evidence type="ECO:0000256" key="1">
    <source>
        <dbReference type="ARBA" id="ARBA00001946"/>
    </source>
</evidence>
<keyword evidence="6" id="KW-1185">Reference proteome</keyword>
<dbReference type="Proteomes" id="UP000715441">
    <property type="component" value="Unassembled WGS sequence"/>
</dbReference>
<dbReference type="Gene3D" id="3.20.20.60">
    <property type="entry name" value="Phosphoenolpyruvate-binding domains"/>
    <property type="match status" value="1"/>
</dbReference>
<dbReference type="InterPro" id="IPR011206">
    <property type="entry name" value="Citrate_lyase_beta/mcl1/mcl2"/>
</dbReference>
<comment type="caution">
    <text evidence="5">The sequence shown here is derived from an EMBL/GenBank/DDBJ whole genome shotgun (WGS) entry which is preliminary data.</text>
</comment>
<evidence type="ECO:0000313" key="5">
    <source>
        <dbReference type="EMBL" id="NKQ56871.1"/>
    </source>
</evidence>
<proteinExistence type="predicted"/>
<gene>
    <name evidence="5" type="ORF">HFP15_28765</name>
</gene>
<keyword evidence="3" id="KW-0460">Magnesium</keyword>
<feature type="domain" description="HpcH/HpaI aldolase/citrate lyase" evidence="4">
    <location>
        <begin position="4"/>
        <end position="209"/>
    </location>
</feature>
<evidence type="ECO:0000313" key="6">
    <source>
        <dbReference type="Proteomes" id="UP000715441"/>
    </source>
</evidence>
<comment type="cofactor">
    <cofactor evidence="1">
        <name>Mg(2+)</name>
        <dbReference type="ChEBI" id="CHEBI:18420"/>
    </cofactor>
</comment>
<dbReference type="InterPro" id="IPR040442">
    <property type="entry name" value="Pyrv_kinase-like_dom_sf"/>
</dbReference>
<dbReference type="GO" id="GO:0016829">
    <property type="term" value="F:lyase activity"/>
    <property type="evidence" value="ECO:0007669"/>
    <property type="project" value="UniProtKB-KW"/>
</dbReference>
<evidence type="ECO:0000256" key="2">
    <source>
        <dbReference type="ARBA" id="ARBA00022723"/>
    </source>
</evidence>
<dbReference type="Pfam" id="PF03328">
    <property type="entry name" value="HpcH_HpaI"/>
    <property type="match status" value="1"/>
</dbReference>
<organism evidence="5 6">
    <name type="scientific">Amycolatopsis acididurans</name>
    <dbReference type="NCBI Taxonomy" id="2724524"/>
    <lineage>
        <taxon>Bacteria</taxon>
        <taxon>Bacillati</taxon>
        <taxon>Actinomycetota</taxon>
        <taxon>Actinomycetes</taxon>
        <taxon>Pseudonocardiales</taxon>
        <taxon>Pseudonocardiaceae</taxon>
        <taxon>Amycolatopsis</taxon>
    </lineage>
</organism>
<accession>A0ABX1JAT6</accession>
<dbReference type="InterPro" id="IPR015813">
    <property type="entry name" value="Pyrv/PenolPyrv_kinase-like_dom"/>
</dbReference>
<dbReference type="InterPro" id="IPR005000">
    <property type="entry name" value="Aldolase/citrate-lyase_domain"/>
</dbReference>
<dbReference type="PIRSF" id="PIRSF015582">
    <property type="entry name" value="Cit_lyase_B"/>
    <property type="match status" value="1"/>
</dbReference>
<dbReference type="RefSeq" id="WP_168519898.1">
    <property type="nucleotide sequence ID" value="NZ_JAAXLS010000028.1"/>
</dbReference>
<keyword evidence="5" id="KW-0456">Lyase</keyword>
<dbReference type="SUPFAM" id="SSF51621">
    <property type="entry name" value="Phosphoenolpyruvate/pyruvate domain"/>
    <property type="match status" value="1"/>
</dbReference>